<dbReference type="InterPro" id="IPR004545">
    <property type="entry name" value="PA2G4"/>
</dbReference>
<dbReference type="SUPFAM" id="SSF55920">
    <property type="entry name" value="Creatinase/aminopeptidase"/>
    <property type="match status" value="1"/>
</dbReference>
<dbReference type="OrthoDB" id="5876363at2759"/>
<organism evidence="3 4">
    <name type="scientific">Rhizopogon vesiculosus</name>
    <dbReference type="NCBI Taxonomy" id="180088"/>
    <lineage>
        <taxon>Eukaryota</taxon>
        <taxon>Fungi</taxon>
        <taxon>Dikarya</taxon>
        <taxon>Basidiomycota</taxon>
        <taxon>Agaricomycotina</taxon>
        <taxon>Agaricomycetes</taxon>
        <taxon>Agaricomycetidae</taxon>
        <taxon>Boletales</taxon>
        <taxon>Suillineae</taxon>
        <taxon>Rhizopogonaceae</taxon>
        <taxon>Rhizopogon</taxon>
    </lineage>
</organism>
<dbReference type="AlphaFoldDB" id="A0A1J8QVT8"/>
<dbReference type="Gene3D" id="3.90.230.10">
    <property type="entry name" value="Creatinase/methionine aminopeptidase superfamily"/>
    <property type="match status" value="1"/>
</dbReference>
<evidence type="ECO:0000313" key="3">
    <source>
        <dbReference type="EMBL" id="OJA13618.1"/>
    </source>
</evidence>
<name>A0A1J8QVT8_9AGAM</name>
<dbReference type="FunFam" id="1.10.10.10:FF:000029">
    <property type="entry name" value="Proliferation-associated 2G4, a"/>
    <property type="match status" value="1"/>
</dbReference>
<protein>
    <recommendedName>
        <fullName evidence="2">Peptidase M24 domain-containing protein</fullName>
    </recommendedName>
</protein>
<dbReference type="EMBL" id="LVVM01004089">
    <property type="protein sequence ID" value="OJA13618.1"/>
    <property type="molecule type" value="Genomic_DNA"/>
</dbReference>
<dbReference type="CDD" id="cd01089">
    <property type="entry name" value="PA2G4-like"/>
    <property type="match status" value="1"/>
</dbReference>
<accession>A0A1J8QVT8</accession>
<gene>
    <name evidence="3" type="ORF">AZE42_03963</name>
</gene>
<dbReference type="InterPro" id="IPR047113">
    <property type="entry name" value="PA2G4/ARX1"/>
</dbReference>
<dbReference type="NCBIfam" id="TIGR00495">
    <property type="entry name" value="crvDNA_42K"/>
    <property type="match status" value="1"/>
</dbReference>
<dbReference type="PANTHER" id="PTHR10804">
    <property type="entry name" value="PROTEASE FAMILY M24 METHIONYL AMINOPEPTIDASE, AMINOPEPTIDASE P"/>
    <property type="match status" value="1"/>
</dbReference>
<feature type="domain" description="Peptidase M24" evidence="2">
    <location>
        <begin position="26"/>
        <end position="187"/>
    </location>
</feature>
<comment type="similarity">
    <text evidence="1">Belongs to the peptidase M24 family.</text>
</comment>
<keyword evidence="4" id="KW-1185">Reference proteome</keyword>
<reference evidence="3 4" key="1">
    <citation type="submission" date="2016-03" db="EMBL/GenBank/DDBJ databases">
        <title>Comparative genomics of the ectomycorrhizal sister species Rhizopogon vinicolor and Rhizopogon vesiculosus (Basidiomycota: Boletales) reveals a divergence of the mating type B locus.</title>
        <authorList>
            <person name="Mujic A.B."/>
            <person name="Kuo A."/>
            <person name="Tritt A."/>
            <person name="Lipzen A."/>
            <person name="Chen C."/>
            <person name="Johnson J."/>
            <person name="Sharma A."/>
            <person name="Barry K."/>
            <person name="Grigoriev I.V."/>
            <person name="Spatafora J.W."/>
        </authorList>
    </citation>
    <scope>NUCLEOTIDE SEQUENCE [LARGE SCALE GENOMIC DNA]</scope>
    <source>
        <strain evidence="3 4">AM-OR11-056</strain>
    </source>
</reference>
<evidence type="ECO:0000259" key="2">
    <source>
        <dbReference type="Pfam" id="PF00557"/>
    </source>
</evidence>
<dbReference type="Proteomes" id="UP000183567">
    <property type="component" value="Unassembled WGS sequence"/>
</dbReference>
<dbReference type="InterPro" id="IPR000994">
    <property type="entry name" value="Pept_M24"/>
</dbReference>
<dbReference type="InterPro" id="IPR036005">
    <property type="entry name" value="Creatinase/aminopeptidase-like"/>
</dbReference>
<dbReference type="SUPFAM" id="SSF46785">
    <property type="entry name" value="Winged helix' DNA-binding domain"/>
    <property type="match status" value="1"/>
</dbReference>
<proteinExistence type="inferred from homology"/>
<dbReference type="Gene3D" id="1.10.10.10">
    <property type="entry name" value="Winged helix-like DNA-binding domain superfamily/Winged helix DNA-binding domain"/>
    <property type="match status" value="1"/>
</dbReference>
<sequence>MAEASTTDTPKAAEKLRLISEADVTKYKAAGDIVNDVMKKLIALCVEGAKIIDLCTEGDKFIEEGTGGVYNKPVKGVKMSKGLAFPTSISVNNTVAHFSPLASDPLASQVLAKGDVVKLHIGAHIDGFAVISAETIVVGATEQDPVTGRKADAIKAAWHASEIAMRLMKVGNKNFAITDAVAKAAAAWDCKPVEGMLSCQQTQNVIDGKKRVILNPNETQKRDTETIVFAEDEVYGIDILISSGEDGKARIEDSRTTIYQKDSTVTYQLKMKNSRAVFSEVQKKAGAFPFNVRALEDEKRARLGLQEAVQHGLIKPYEIVYTPANTFVAAFHFTIALVPAGPLMLTHPPVWYKPELVKSDKELEDEELKGLLSKSLRESKKNKKKAKEAEGNADAE</sequence>
<dbReference type="InterPro" id="IPR036388">
    <property type="entry name" value="WH-like_DNA-bd_sf"/>
</dbReference>
<evidence type="ECO:0000256" key="1">
    <source>
        <dbReference type="ARBA" id="ARBA00007319"/>
    </source>
</evidence>
<dbReference type="PANTHER" id="PTHR10804:SF11">
    <property type="entry name" value="PROLIFERATION-ASSOCIATED PROTEIN 2G4"/>
    <property type="match status" value="1"/>
</dbReference>
<dbReference type="Pfam" id="PF00557">
    <property type="entry name" value="Peptidase_M24"/>
    <property type="match status" value="1"/>
</dbReference>
<comment type="caution">
    <text evidence="3">The sequence shown here is derived from an EMBL/GenBank/DDBJ whole genome shotgun (WGS) entry which is preliminary data.</text>
</comment>
<dbReference type="InterPro" id="IPR036390">
    <property type="entry name" value="WH_DNA-bd_sf"/>
</dbReference>
<evidence type="ECO:0000313" key="4">
    <source>
        <dbReference type="Proteomes" id="UP000183567"/>
    </source>
</evidence>
<dbReference type="STRING" id="180088.A0A1J8QVT8"/>